<proteinExistence type="predicted"/>
<keyword evidence="2" id="KW-0328">Glycosyltransferase</keyword>
<keyword evidence="2" id="KW-0808">Transferase</keyword>
<sequence>MENAMAQIGMVIPTLGTRPTWLRGTLDSIFGQIGVDIQVVIVTPRPDEVTKIAIGTPARVFASDTPGISAAVNEGWAELRDATYLAWLGDDDLLAPGSLQISQMALGRNDMASATYGNVRYIDAENETLFVTHPGRIARAYLPWGKDLVPQPGSLFRRTAIDAVGGLDTSLRYAMDFDIFLKLRTVGPLLYLPTEVAAFRLHPGSITGANRSSVEAEEVRARTHSARVNGLRRSLSPLQGVVDRALYKLSQRRGGVVPDLLGREYVLDVPGAADFDMRSS</sequence>
<evidence type="ECO:0000313" key="3">
    <source>
        <dbReference type="Proteomes" id="UP001212421"/>
    </source>
</evidence>
<organism evidence="2 3">
    <name type="scientific">Cryobacterium breve</name>
    <dbReference type="NCBI Taxonomy" id="1259258"/>
    <lineage>
        <taxon>Bacteria</taxon>
        <taxon>Bacillati</taxon>
        <taxon>Actinomycetota</taxon>
        <taxon>Actinomycetes</taxon>
        <taxon>Micrococcales</taxon>
        <taxon>Microbacteriaceae</taxon>
        <taxon>Cryobacterium</taxon>
    </lineage>
</organism>
<evidence type="ECO:0000259" key="1">
    <source>
        <dbReference type="Pfam" id="PF00535"/>
    </source>
</evidence>
<dbReference type="SUPFAM" id="SSF53448">
    <property type="entry name" value="Nucleotide-diphospho-sugar transferases"/>
    <property type="match status" value="1"/>
</dbReference>
<dbReference type="InterPro" id="IPR029044">
    <property type="entry name" value="Nucleotide-diphossugar_trans"/>
</dbReference>
<dbReference type="Proteomes" id="UP001212421">
    <property type="component" value="Chromosome"/>
</dbReference>
<name>A0ABY7NA71_9MICO</name>
<evidence type="ECO:0000313" key="2">
    <source>
        <dbReference type="EMBL" id="WBM79376.1"/>
    </source>
</evidence>
<dbReference type="Pfam" id="PF00535">
    <property type="entry name" value="Glycos_transf_2"/>
    <property type="match status" value="1"/>
</dbReference>
<protein>
    <submittedName>
        <fullName evidence="2">Glycosyltransferase</fullName>
        <ecNumber evidence="2">2.4.-.-</ecNumber>
    </submittedName>
</protein>
<accession>A0ABY7NA71</accession>
<dbReference type="EMBL" id="CP075584">
    <property type="protein sequence ID" value="WBM79376.1"/>
    <property type="molecule type" value="Genomic_DNA"/>
</dbReference>
<dbReference type="InterPro" id="IPR001173">
    <property type="entry name" value="Glyco_trans_2-like"/>
</dbReference>
<dbReference type="GO" id="GO:0016757">
    <property type="term" value="F:glycosyltransferase activity"/>
    <property type="evidence" value="ECO:0007669"/>
    <property type="project" value="UniProtKB-KW"/>
</dbReference>
<feature type="domain" description="Glycosyltransferase 2-like" evidence="1">
    <location>
        <begin position="11"/>
        <end position="163"/>
    </location>
</feature>
<gene>
    <name evidence="2" type="ORF">KIV56_13350</name>
</gene>
<dbReference type="EC" id="2.4.-.-" evidence="2"/>
<dbReference type="Gene3D" id="3.90.550.10">
    <property type="entry name" value="Spore Coat Polysaccharide Biosynthesis Protein SpsA, Chain A"/>
    <property type="match status" value="1"/>
</dbReference>
<keyword evidence="3" id="KW-1185">Reference proteome</keyword>
<reference evidence="2 3" key="1">
    <citation type="submission" date="2021-05" db="EMBL/GenBank/DDBJ databases">
        <authorList>
            <person name="Kumar R."/>
            <person name="Kumar A."/>
            <person name="Mukhia S."/>
        </authorList>
    </citation>
    <scope>NUCLEOTIDE SEQUENCE [LARGE SCALE GENOMIC DNA]</scope>
    <source>
        <strain evidence="2 3">ERMR7:08</strain>
    </source>
</reference>
<dbReference type="RefSeq" id="WP_281533925.1">
    <property type="nucleotide sequence ID" value="NZ_CP075584.1"/>
</dbReference>